<evidence type="ECO:0000313" key="1">
    <source>
        <dbReference type="EMBL" id="DAD49169.1"/>
    </source>
</evidence>
<comment type="caution">
    <text evidence="1">The sequence shown here is derived from an EMBL/GenBank/DDBJ whole genome shotgun (WGS) entry which is preliminary data.</text>
</comment>
<accession>A0A823A1I9</accession>
<dbReference type="InterPro" id="IPR032675">
    <property type="entry name" value="LRR_dom_sf"/>
</dbReference>
<dbReference type="EMBL" id="DUZY01000008">
    <property type="protein sequence ID" value="DAD49169.1"/>
    <property type="molecule type" value="Genomic_DNA"/>
</dbReference>
<sequence length="166" mass="18664">MISDCLELLNNLIRSNASNQAYQLKFYIALFHSKHSFSSCDVSLTVDVDLSPPDDINEHRHQIGNMERLTLLNLSRNTLLVEIPSAMNKLSGLEYLDLSENNFKDSDAKEAIKTLLCSLLQHLQSRTPDPQELKQGHSEGSSGGISVSTVGCDVVRQMMQSRRMQW</sequence>
<dbReference type="SUPFAM" id="SSF52058">
    <property type="entry name" value="L domain-like"/>
    <property type="match status" value="1"/>
</dbReference>
<dbReference type="AlphaFoldDB" id="A0A823A1I9"/>
<evidence type="ECO:0008006" key="3">
    <source>
        <dbReference type="Google" id="ProtNLM"/>
    </source>
</evidence>
<dbReference type="Gene3D" id="3.80.10.10">
    <property type="entry name" value="Ribonuclease Inhibitor"/>
    <property type="match status" value="1"/>
</dbReference>
<gene>
    <name evidence="1" type="ORF">HUJ06_019106</name>
</gene>
<proteinExistence type="predicted"/>
<reference evidence="1 2" key="1">
    <citation type="journal article" date="2020" name="Mol. Biol. Evol.">
        <title>Distinct Expression and Methylation Patterns for Genes with Different Fates following a Single Whole-Genome Duplication in Flowering Plants.</title>
        <authorList>
            <person name="Shi T."/>
            <person name="Rahmani R.S."/>
            <person name="Gugger P.F."/>
            <person name="Wang M."/>
            <person name="Li H."/>
            <person name="Zhang Y."/>
            <person name="Li Z."/>
            <person name="Wang Q."/>
            <person name="Van de Peer Y."/>
            <person name="Marchal K."/>
            <person name="Chen J."/>
        </authorList>
    </citation>
    <scope>NUCLEOTIDE SEQUENCE [LARGE SCALE GENOMIC DNA]</scope>
    <source>
        <tissue evidence="1">Leaf</tissue>
    </source>
</reference>
<protein>
    <recommendedName>
        <fullName evidence="3">Plant intracellular Ras-group-related LRR protein 6-like</fullName>
    </recommendedName>
</protein>
<organism evidence="1 2">
    <name type="scientific">Nelumbo nucifera</name>
    <name type="common">Sacred lotus</name>
    <dbReference type="NCBI Taxonomy" id="4432"/>
    <lineage>
        <taxon>Eukaryota</taxon>
        <taxon>Viridiplantae</taxon>
        <taxon>Streptophyta</taxon>
        <taxon>Embryophyta</taxon>
        <taxon>Tracheophyta</taxon>
        <taxon>Spermatophyta</taxon>
        <taxon>Magnoliopsida</taxon>
        <taxon>Proteales</taxon>
        <taxon>Nelumbonaceae</taxon>
        <taxon>Nelumbo</taxon>
    </lineage>
</organism>
<keyword evidence="2" id="KW-1185">Reference proteome</keyword>
<evidence type="ECO:0000313" key="2">
    <source>
        <dbReference type="Proteomes" id="UP000607653"/>
    </source>
</evidence>
<name>A0A823A1I9_NELNU</name>
<dbReference type="Proteomes" id="UP000607653">
    <property type="component" value="Unassembled WGS sequence"/>
</dbReference>